<dbReference type="Proteomes" id="UP000215316">
    <property type="component" value="Unassembled WGS sequence"/>
</dbReference>
<reference evidence="4" key="1">
    <citation type="submission" date="2017-08" db="EMBL/GenBank/DDBJ databases">
        <title>Genomes of multiple Clavibacter strains from different subspecies.</title>
        <authorList>
            <person name="Yuan X.-K."/>
            <person name="Li X.-S."/>
            <person name="Nie J."/>
            <person name="De Boer S.H."/>
        </authorList>
    </citation>
    <scope>NUCLEOTIDE SEQUENCE [LARGE SCALE GENOMIC DNA]</scope>
    <source>
        <strain evidence="4">ATCC 33566</strain>
    </source>
</reference>
<accession>A0A225CL37</accession>
<dbReference type="SUPFAM" id="SSF48498">
    <property type="entry name" value="Tetracyclin repressor-like, C-terminal domain"/>
    <property type="match status" value="1"/>
</dbReference>
<dbReference type="InterPro" id="IPR036271">
    <property type="entry name" value="Tet_transcr_reg_TetR-rel_C_sf"/>
</dbReference>
<proteinExistence type="predicted"/>
<dbReference type="AlphaFoldDB" id="A0A225CL37"/>
<keyword evidence="5" id="KW-1185">Reference proteome</keyword>
<dbReference type="RefSeq" id="WP_094126523.1">
    <property type="nucleotide sequence ID" value="NZ_CP040788.1"/>
</dbReference>
<keyword evidence="2" id="KW-0804">Transcription</keyword>
<evidence type="ECO:0000259" key="3">
    <source>
        <dbReference type="Pfam" id="PF13305"/>
    </source>
</evidence>
<comment type="caution">
    <text evidence="4">The sequence shown here is derived from an EMBL/GenBank/DDBJ whole genome shotgun (WGS) entry which is preliminary data.</text>
</comment>
<dbReference type="Gene3D" id="1.10.10.60">
    <property type="entry name" value="Homeodomain-like"/>
    <property type="match status" value="1"/>
</dbReference>
<keyword evidence="1" id="KW-0805">Transcription regulation</keyword>
<organism evidence="4 5">
    <name type="scientific">Clavibacter tessellarius</name>
    <dbReference type="NCBI Taxonomy" id="31965"/>
    <lineage>
        <taxon>Bacteria</taxon>
        <taxon>Bacillati</taxon>
        <taxon>Actinomycetota</taxon>
        <taxon>Actinomycetes</taxon>
        <taxon>Micrococcales</taxon>
        <taxon>Microbacteriaceae</taxon>
        <taxon>Clavibacter</taxon>
    </lineage>
</organism>
<dbReference type="InterPro" id="IPR009057">
    <property type="entry name" value="Homeodomain-like_sf"/>
</dbReference>
<sequence>MPRAGLSRDAVVARASEMLDDAGSGPLQLQALAESLGVRVPSLYKHIEGMPGLQRGILLRGKAELAAELARAAVGRSGADAVTRIAHAYRAWALAHPGRYALAMRAPAPDDAEDEAASEALARVVYDALAGYDLRDDDLVDATRFLRSAMHGFVALETGGAFALAADRERSWDRLVASVVAALEGWHRH</sequence>
<dbReference type="Pfam" id="PF13305">
    <property type="entry name" value="TetR_C_33"/>
    <property type="match status" value="1"/>
</dbReference>
<dbReference type="OrthoDB" id="3210322at2"/>
<dbReference type="SUPFAM" id="SSF46689">
    <property type="entry name" value="Homeodomain-like"/>
    <property type="match status" value="1"/>
</dbReference>
<evidence type="ECO:0000313" key="4">
    <source>
        <dbReference type="EMBL" id="OQJ62134.1"/>
    </source>
</evidence>
<feature type="domain" description="HTH-type transcriptional regulator MT1864/Rv1816-like C-terminal" evidence="3">
    <location>
        <begin position="83"/>
        <end position="178"/>
    </location>
</feature>
<evidence type="ECO:0000256" key="1">
    <source>
        <dbReference type="ARBA" id="ARBA00023015"/>
    </source>
</evidence>
<gene>
    <name evidence="4" type="ORF">B5P24_03435</name>
</gene>
<dbReference type="Gene3D" id="1.10.357.10">
    <property type="entry name" value="Tetracycline Repressor, domain 2"/>
    <property type="match status" value="1"/>
</dbReference>
<name>A0A225CL37_9MICO</name>
<dbReference type="EMBL" id="MZMQ01000001">
    <property type="protein sequence ID" value="OQJ62134.1"/>
    <property type="molecule type" value="Genomic_DNA"/>
</dbReference>
<evidence type="ECO:0000313" key="5">
    <source>
        <dbReference type="Proteomes" id="UP000215316"/>
    </source>
</evidence>
<protein>
    <recommendedName>
        <fullName evidence="3">HTH-type transcriptional regulator MT1864/Rv1816-like C-terminal domain-containing protein</fullName>
    </recommendedName>
</protein>
<dbReference type="InterPro" id="IPR025996">
    <property type="entry name" value="MT1864/Rv1816-like_C"/>
</dbReference>
<evidence type="ECO:0000256" key="2">
    <source>
        <dbReference type="ARBA" id="ARBA00023163"/>
    </source>
</evidence>